<reference evidence="1 2" key="2">
    <citation type="journal article" date="2022" name="Mol. Ecol. Resour.">
        <title>The genomes of chicory, endive, great burdock and yacon provide insights into Asteraceae paleo-polyploidization history and plant inulin production.</title>
        <authorList>
            <person name="Fan W."/>
            <person name="Wang S."/>
            <person name="Wang H."/>
            <person name="Wang A."/>
            <person name="Jiang F."/>
            <person name="Liu H."/>
            <person name="Zhao H."/>
            <person name="Xu D."/>
            <person name="Zhang Y."/>
        </authorList>
    </citation>
    <scope>NUCLEOTIDE SEQUENCE [LARGE SCALE GENOMIC DNA]</scope>
    <source>
        <strain evidence="2">cv. Niubang</strain>
    </source>
</reference>
<accession>A0ACB9BEZ5</accession>
<reference evidence="2" key="1">
    <citation type="journal article" date="2022" name="Mol. Ecol. Resour.">
        <title>The genomes of chicory, endive, great burdock and yacon provide insights into Asteraceae palaeo-polyploidization history and plant inulin production.</title>
        <authorList>
            <person name="Fan W."/>
            <person name="Wang S."/>
            <person name="Wang H."/>
            <person name="Wang A."/>
            <person name="Jiang F."/>
            <person name="Liu H."/>
            <person name="Zhao H."/>
            <person name="Xu D."/>
            <person name="Zhang Y."/>
        </authorList>
    </citation>
    <scope>NUCLEOTIDE SEQUENCE [LARGE SCALE GENOMIC DNA]</scope>
    <source>
        <strain evidence="2">cv. Niubang</strain>
    </source>
</reference>
<protein>
    <submittedName>
        <fullName evidence="1">Uncharacterized protein</fullName>
    </submittedName>
</protein>
<dbReference type="Proteomes" id="UP001055879">
    <property type="component" value="Linkage Group LG06"/>
</dbReference>
<gene>
    <name evidence="1" type="ORF">L6452_20155</name>
</gene>
<organism evidence="1 2">
    <name type="scientific">Arctium lappa</name>
    <name type="common">Greater burdock</name>
    <name type="synonym">Lappa major</name>
    <dbReference type="NCBI Taxonomy" id="4217"/>
    <lineage>
        <taxon>Eukaryota</taxon>
        <taxon>Viridiplantae</taxon>
        <taxon>Streptophyta</taxon>
        <taxon>Embryophyta</taxon>
        <taxon>Tracheophyta</taxon>
        <taxon>Spermatophyta</taxon>
        <taxon>Magnoliopsida</taxon>
        <taxon>eudicotyledons</taxon>
        <taxon>Gunneridae</taxon>
        <taxon>Pentapetalae</taxon>
        <taxon>asterids</taxon>
        <taxon>campanulids</taxon>
        <taxon>Asterales</taxon>
        <taxon>Asteraceae</taxon>
        <taxon>Carduoideae</taxon>
        <taxon>Cardueae</taxon>
        <taxon>Arctiinae</taxon>
        <taxon>Arctium</taxon>
    </lineage>
</organism>
<keyword evidence="2" id="KW-1185">Reference proteome</keyword>
<evidence type="ECO:0000313" key="2">
    <source>
        <dbReference type="Proteomes" id="UP001055879"/>
    </source>
</evidence>
<comment type="caution">
    <text evidence="1">The sequence shown here is derived from an EMBL/GenBank/DDBJ whole genome shotgun (WGS) entry which is preliminary data.</text>
</comment>
<evidence type="ECO:0000313" key="1">
    <source>
        <dbReference type="EMBL" id="KAI3719260.1"/>
    </source>
</evidence>
<name>A0ACB9BEZ5_ARCLA</name>
<sequence>MRDAIGSEPEKEDEAVEEEQIEVIDVEEYAKEPETTQLSAEETTMVVDEQAPPKDLVQKASIGLPAKVFTQPPTFLASKPEASIEDHFLYIYYSSKIRQLQE</sequence>
<dbReference type="EMBL" id="CM042052">
    <property type="protein sequence ID" value="KAI3719260.1"/>
    <property type="molecule type" value="Genomic_DNA"/>
</dbReference>
<proteinExistence type="predicted"/>